<dbReference type="PANTHER" id="PTHR45458:SF1">
    <property type="entry name" value="SHORT CHAIN DEHYDROGENASE"/>
    <property type="match status" value="1"/>
</dbReference>
<name>A0ABU3VYJ9_9GAMM</name>
<dbReference type="SUPFAM" id="SSF51735">
    <property type="entry name" value="NAD(P)-binding Rossmann-fold domains"/>
    <property type="match status" value="1"/>
</dbReference>
<dbReference type="PANTHER" id="PTHR45458">
    <property type="entry name" value="SHORT-CHAIN DEHYDROGENASE/REDUCTASE SDR"/>
    <property type="match status" value="1"/>
</dbReference>
<dbReference type="Proteomes" id="UP001269819">
    <property type="component" value="Unassembled WGS sequence"/>
</dbReference>
<dbReference type="InterPro" id="IPR052184">
    <property type="entry name" value="SDR_enzymes"/>
</dbReference>
<dbReference type="Pfam" id="PF00106">
    <property type="entry name" value="adh_short"/>
    <property type="match status" value="1"/>
</dbReference>
<organism evidence="1 2">
    <name type="scientific">Marinobacter xestospongiae</name>
    <dbReference type="NCBI Taxonomy" id="994319"/>
    <lineage>
        <taxon>Bacteria</taxon>
        <taxon>Pseudomonadati</taxon>
        <taxon>Pseudomonadota</taxon>
        <taxon>Gammaproteobacteria</taxon>
        <taxon>Pseudomonadales</taxon>
        <taxon>Marinobacteraceae</taxon>
        <taxon>Marinobacter</taxon>
    </lineage>
</organism>
<dbReference type="InterPro" id="IPR002347">
    <property type="entry name" value="SDR_fam"/>
</dbReference>
<dbReference type="RefSeq" id="WP_316973481.1">
    <property type="nucleotide sequence ID" value="NZ_JAWIIJ010000005.1"/>
</dbReference>
<dbReference type="EMBL" id="JAWIIJ010000005">
    <property type="protein sequence ID" value="MDV2078786.1"/>
    <property type="molecule type" value="Genomic_DNA"/>
</dbReference>
<reference evidence="1 2" key="1">
    <citation type="submission" date="2023-10" db="EMBL/GenBank/DDBJ databases">
        <title>Characteristics and mechanism of a salt-tolerant marine origin heterotrophic nitrifying- aerobic denitrifying bacteria Marinobacter xestospongiae HN1.</title>
        <authorList>
            <person name="Qi R."/>
        </authorList>
    </citation>
    <scope>NUCLEOTIDE SEQUENCE [LARGE SCALE GENOMIC DNA]</scope>
    <source>
        <strain evidence="1 2">HN1</strain>
    </source>
</reference>
<keyword evidence="2" id="KW-1185">Reference proteome</keyword>
<dbReference type="Gene3D" id="3.40.50.720">
    <property type="entry name" value="NAD(P)-binding Rossmann-like Domain"/>
    <property type="match status" value="1"/>
</dbReference>
<evidence type="ECO:0000313" key="1">
    <source>
        <dbReference type="EMBL" id="MDV2078786.1"/>
    </source>
</evidence>
<gene>
    <name evidence="1" type="ORF">RYS15_08820</name>
</gene>
<sequence length="246" mass="26229">MTDRSIHNVVLVGAGGGIGRALLNALLADAGVERVITLSRQAFSSSDARVHSLAWDPLAASADEVQQALAGVLAPAIRIDTVIYAAGLLHDHDLAPEKRLQDVDPGALVKAFQVNALGLALVMQALRPWLGRVPLLRVMALSAKVGSIGDNRLGGWYAYRMSKAALNMLVANLAIELQRQYRSVACVAVHPGTTRTALSAPFQESLRQLEVHAPEDTAANLLHILGALASGDNGRFLNWDGTELPW</sequence>
<dbReference type="PRINTS" id="PR00081">
    <property type="entry name" value="GDHRDH"/>
</dbReference>
<evidence type="ECO:0000313" key="2">
    <source>
        <dbReference type="Proteomes" id="UP001269819"/>
    </source>
</evidence>
<dbReference type="InterPro" id="IPR036291">
    <property type="entry name" value="NAD(P)-bd_dom_sf"/>
</dbReference>
<proteinExistence type="predicted"/>
<protein>
    <submittedName>
        <fullName evidence="1">SDR family NAD(P)-dependent oxidoreductase</fullName>
    </submittedName>
</protein>
<comment type="caution">
    <text evidence="1">The sequence shown here is derived from an EMBL/GenBank/DDBJ whole genome shotgun (WGS) entry which is preliminary data.</text>
</comment>
<accession>A0ABU3VYJ9</accession>